<comment type="subcellular location">
    <subcellularLocation>
        <location evidence="2">Cytoplasm</location>
    </subcellularLocation>
</comment>
<dbReference type="Proteomes" id="UP000749646">
    <property type="component" value="Unassembled WGS sequence"/>
</dbReference>
<feature type="region of interest" description="Disordered" evidence="7">
    <location>
        <begin position="602"/>
        <end position="624"/>
    </location>
</feature>
<feature type="region of interest" description="Disordered" evidence="7">
    <location>
        <begin position="761"/>
        <end position="789"/>
    </location>
</feature>
<evidence type="ECO:0000256" key="1">
    <source>
        <dbReference type="ARBA" id="ARBA00001968"/>
    </source>
</evidence>
<dbReference type="GO" id="GO:0046872">
    <property type="term" value="F:metal ion binding"/>
    <property type="evidence" value="ECO:0007669"/>
    <property type="project" value="UniProtKB-KW"/>
</dbReference>
<dbReference type="AlphaFoldDB" id="A0A9P6STU8"/>
<gene>
    <name evidence="9" type="ORF">BGZ65_002740</name>
</gene>
<dbReference type="GO" id="GO:0005737">
    <property type="term" value="C:cytoplasm"/>
    <property type="evidence" value="ECO:0007669"/>
    <property type="project" value="UniProtKB-SubCell"/>
</dbReference>
<dbReference type="SUPFAM" id="SSF53137">
    <property type="entry name" value="Translational machinery components"/>
    <property type="match status" value="1"/>
</dbReference>
<dbReference type="FunFam" id="3.30.420.60:FF:000002">
    <property type="entry name" value="Protein pelota homolog"/>
    <property type="match status" value="1"/>
</dbReference>
<keyword evidence="5" id="KW-0479">Metal-binding</keyword>
<evidence type="ECO:0000256" key="5">
    <source>
        <dbReference type="ARBA" id="ARBA00022723"/>
    </source>
</evidence>
<dbReference type="SUPFAM" id="SSF159065">
    <property type="entry name" value="Dom34/Pelota N-terminal domain-like"/>
    <property type="match status" value="1"/>
</dbReference>
<dbReference type="GO" id="GO:0070966">
    <property type="term" value="P:nuclear-transcribed mRNA catabolic process, no-go decay"/>
    <property type="evidence" value="ECO:0007669"/>
    <property type="project" value="InterPro"/>
</dbReference>
<dbReference type="Pfam" id="PF03464">
    <property type="entry name" value="eRF1_2"/>
    <property type="match status" value="1"/>
</dbReference>
<dbReference type="EMBL" id="JAAAHW010000449">
    <property type="protein sequence ID" value="KAG0002329.1"/>
    <property type="molecule type" value="Genomic_DNA"/>
</dbReference>
<evidence type="ECO:0000313" key="10">
    <source>
        <dbReference type="Proteomes" id="UP000749646"/>
    </source>
</evidence>
<dbReference type="OrthoDB" id="10249111at2759"/>
<feature type="region of interest" description="Disordered" evidence="7">
    <location>
        <begin position="1045"/>
        <end position="1088"/>
    </location>
</feature>
<dbReference type="Gene3D" id="3.30.420.60">
    <property type="entry name" value="eRF1 domain 2"/>
    <property type="match status" value="1"/>
</dbReference>
<evidence type="ECO:0000256" key="3">
    <source>
        <dbReference type="ARBA" id="ARBA00009504"/>
    </source>
</evidence>
<organism evidence="9 10">
    <name type="scientific">Modicella reniformis</name>
    <dbReference type="NCBI Taxonomy" id="1440133"/>
    <lineage>
        <taxon>Eukaryota</taxon>
        <taxon>Fungi</taxon>
        <taxon>Fungi incertae sedis</taxon>
        <taxon>Mucoromycota</taxon>
        <taxon>Mortierellomycotina</taxon>
        <taxon>Mortierellomycetes</taxon>
        <taxon>Mortierellales</taxon>
        <taxon>Mortierellaceae</taxon>
        <taxon>Modicella</taxon>
    </lineage>
</organism>
<evidence type="ECO:0000313" key="9">
    <source>
        <dbReference type="EMBL" id="KAG0002329.1"/>
    </source>
</evidence>
<keyword evidence="4" id="KW-0963">Cytoplasm</keyword>
<sequence>MKLVKQYIEKDKSGYVTLIPEEFEDMWHVYNLIQKHDQLRAVAIRRIQSESSTGSVDSQRIKLTLTISVDNVDFDTQVGMLRIGGRVIVENRHVKLGTFHTIDLEMNRNFTLIKQEWDVIALERVQEACDIAKKADVAAVVCQEGLANVCLLTSSMTIIRQHIDCPVPRKRRGSVANYEKGMKRFFEQIYQAIIRHVDFDIVKCVILGSPGFVREQLYDFIFAEAVRTDNKIIMQNRSKFILVHTSTGHKQALQEVMNDPAIKTRLADTKAAQEVQALDQFYEMMNMDPDRAFYGFKDVSKAAERGAIGTLLVTDELFRSADIVKRRQYIALVEAARAAGAKVFVFSSLHVSGENLNQLTGVAAILTFPVSDLDEDEDEEEEEEESFAETTFPHDPPSNVQLCDCDFERQRHLRQNQEIIRLCTLKSVQIRQSEAKLSELESENLELRTALRHAKRRWDTGAETLLSSSFHQSELPFIERSRDAENRLVGERYVGHYLSEHGRILDPDDHIGMTGDRSGQGYGQEQEHDASQHGHQCKRQRTRSFLEPPFFSKRSLLSKIDQIQTIYQREHEALCTMMSSFNSTTCLYKDLLFLLEGEAFEPSSSGYQGSREYRSPDTLPSISSMHFRHPTAAMIQTPMENPSAAPPTSPKTVRGSISSKPECSDRAQLSTTESSSRDNAATATMDTKDPDPPEMPRAMRPMLRNPSRATTLPSIDEQDMDAHFSTLREQGSSSLLEPRVWQTSQHRGHSSVVGNLRRSHVAETPDTSTVPRSIHRDSQATSSYSRTKSGVAIDERSRSLLLSKALLDKYKNHAPTIYSSTHPLATISTSSTNVVNKSHSPIDLETTSAGGNGKGDGNSQGNDIASSNTGISSTNTSKRKRAMVTRKGHTPASPMIKSRAAINSQSLQSLSPQQLLRRMSKSLLGRDQPPKLPASIIRNAALATQKHRIPLVQSSPLAPSASTDPGSSKLRATSASPMPMQDLPDMTAEILEDDSSGKDKDDVASTLIPPPAPGSPNASKSTETKRHNRAKRVVGVEIPPLQFKAKQPKPTEARVDEAENMVDSSAVERGKSVTDDEEDSMTGGRDSKNRAVKGQVWYRLPGRNKYASIDYQVTVHPCPRMTNTQFI</sequence>
<feature type="region of interest" description="Disordered" evidence="7">
    <location>
        <begin position="505"/>
        <end position="539"/>
    </location>
</feature>
<feature type="region of interest" description="Disordered" evidence="7">
    <location>
        <begin position="373"/>
        <end position="395"/>
    </location>
</feature>
<evidence type="ECO:0000256" key="2">
    <source>
        <dbReference type="ARBA" id="ARBA00004496"/>
    </source>
</evidence>
<dbReference type="GO" id="GO:0071025">
    <property type="term" value="P:RNA surveillance"/>
    <property type="evidence" value="ECO:0007669"/>
    <property type="project" value="InterPro"/>
</dbReference>
<dbReference type="SUPFAM" id="SSF55315">
    <property type="entry name" value="L30e-like"/>
    <property type="match status" value="1"/>
</dbReference>
<dbReference type="GO" id="GO:0070481">
    <property type="term" value="P:nuclear-transcribed mRNA catabolic process, non-stop decay"/>
    <property type="evidence" value="ECO:0007669"/>
    <property type="project" value="InterPro"/>
</dbReference>
<dbReference type="InterPro" id="IPR004405">
    <property type="entry name" value="TF_pelota"/>
</dbReference>
<feature type="region of interest" description="Disordered" evidence="7">
    <location>
        <begin position="832"/>
        <end position="898"/>
    </location>
</feature>
<dbReference type="GO" id="GO:0032790">
    <property type="term" value="P:ribosome disassembly"/>
    <property type="evidence" value="ECO:0007669"/>
    <property type="project" value="TreeGrafter"/>
</dbReference>
<dbReference type="FunFam" id="3.30.1330.30:FF:000008">
    <property type="entry name" value="Protein pelota homolog"/>
    <property type="match status" value="1"/>
</dbReference>
<dbReference type="GO" id="GO:0070651">
    <property type="term" value="P:nonfunctional rRNA decay"/>
    <property type="evidence" value="ECO:0007669"/>
    <property type="project" value="TreeGrafter"/>
</dbReference>
<dbReference type="InterPro" id="IPR058547">
    <property type="entry name" value="Pelota_N"/>
</dbReference>
<accession>A0A9P6STU8</accession>
<evidence type="ECO:0000256" key="6">
    <source>
        <dbReference type="SAM" id="Coils"/>
    </source>
</evidence>
<feature type="compositionally biased region" description="Polar residues" evidence="7">
    <location>
        <begin position="832"/>
        <end position="849"/>
    </location>
</feature>
<dbReference type="NCBIfam" id="TIGR00111">
    <property type="entry name" value="pelota"/>
    <property type="match status" value="1"/>
</dbReference>
<feature type="compositionally biased region" description="Polar residues" evidence="7">
    <location>
        <begin position="779"/>
        <end position="788"/>
    </location>
</feature>
<dbReference type="Gene3D" id="3.30.1330.30">
    <property type="match status" value="1"/>
</dbReference>
<reference evidence="9" key="1">
    <citation type="journal article" date="2020" name="Fungal Divers.">
        <title>Resolving the Mortierellaceae phylogeny through synthesis of multi-gene phylogenetics and phylogenomics.</title>
        <authorList>
            <person name="Vandepol N."/>
            <person name="Liber J."/>
            <person name="Desiro A."/>
            <person name="Na H."/>
            <person name="Kennedy M."/>
            <person name="Barry K."/>
            <person name="Grigoriev I.V."/>
            <person name="Miller A.N."/>
            <person name="O'Donnell K."/>
            <person name="Stajich J.E."/>
            <person name="Bonito G."/>
        </authorList>
    </citation>
    <scope>NUCLEOTIDE SEQUENCE</scope>
    <source>
        <strain evidence="9">MES-2147</strain>
    </source>
</reference>
<dbReference type="InterPro" id="IPR038069">
    <property type="entry name" value="Pelota/DOM34_N"/>
</dbReference>
<dbReference type="InterPro" id="IPR042226">
    <property type="entry name" value="eFR1_2_sf"/>
</dbReference>
<name>A0A9P6STU8_9FUNG</name>
<dbReference type="PANTHER" id="PTHR10853">
    <property type="entry name" value="PELOTA"/>
    <property type="match status" value="1"/>
</dbReference>
<feature type="compositionally biased region" description="Polar residues" evidence="7">
    <location>
        <begin position="655"/>
        <end position="685"/>
    </location>
</feature>
<feature type="domain" description="eRF1/Pelota-like N-terminal" evidence="8">
    <location>
        <begin position="1"/>
        <end position="130"/>
    </location>
</feature>
<feature type="coiled-coil region" evidence="6">
    <location>
        <begin position="430"/>
        <end position="457"/>
    </location>
</feature>
<feature type="compositionally biased region" description="Polar residues" evidence="7">
    <location>
        <begin position="952"/>
        <end position="976"/>
    </location>
</feature>
<feature type="region of interest" description="Disordered" evidence="7">
    <location>
        <begin position="638"/>
        <end position="701"/>
    </location>
</feature>
<dbReference type="Gene3D" id="2.30.30.870">
    <property type="entry name" value="Pelota, domain A"/>
    <property type="match status" value="1"/>
</dbReference>
<feature type="compositionally biased region" description="Basic residues" evidence="7">
    <location>
        <begin position="877"/>
        <end position="889"/>
    </location>
</feature>
<feature type="compositionally biased region" description="Low complexity" evidence="7">
    <location>
        <begin position="859"/>
        <end position="876"/>
    </location>
</feature>
<evidence type="ECO:0000256" key="4">
    <source>
        <dbReference type="ARBA" id="ARBA00022490"/>
    </source>
</evidence>
<dbReference type="SMART" id="SM01194">
    <property type="entry name" value="eRF1_1"/>
    <property type="match status" value="1"/>
</dbReference>
<dbReference type="PANTHER" id="PTHR10853:SF0">
    <property type="entry name" value="PROTEIN PELOTA HOMOLOG"/>
    <property type="match status" value="1"/>
</dbReference>
<dbReference type="InterPro" id="IPR005140">
    <property type="entry name" value="eRF1_Pelota-like_N"/>
</dbReference>
<comment type="cofactor">
    <cofactor evidence="1">
        <name>a divalent metal cation</name>
        <dbReference type="ChEBI" id="CHEBI:60240"/>
    </cofactor>
</comment>
<dbReference type="Pfam" id="PF26356">
    <property type="entry name" value="Pelota_N"/>
    <property type="match status" value="1"/>
</dbReference>
<feature type="region of interest" description="Disordered" evidence="7">
    <location>
        <begin position="950"/>
        <end position="1030"/>
    </location>
</feature>
<comment type="caution">
    <text evidence="9">The sequence shown here is derived from an EMBL/GenBank/DDBJ whole genome shotgun (WGS) entry which is preliminary data.</text>
</comment>
<dbReference type="InterPro" id="IPR005141">
    <property type="entry name" value="eRF1_2"/>
</dbReference>
<dbReference type="FunFam" id="2.30.30.870:FF:000001">
    <property type="entry name" value="Protein pelota homolog"/>
    <property type="match status" value="1"/>
</dbReference>
<protein>
    <recommendedName>
        <fullName evidence="8">eRF1/Pelota-like N-terminal domain-containing protein</fullName>
    </recommendedName>
</protein>
<evidence type="ECO:0000259" key="8">
    <source>
        <dbReference type="SMART" id="SM01194"/>
    </source>
</evidence>
<comment type="similarity">
    <text evidence="3">Belongs to the eukaryotic release factor 1 family. Pelota subfamily.</text>
</comment>
<dbReference type="InterPro" id="IPR029064">
    <property type="entry name" value="Ribosomal_eL30-like_sf"/>
</dbReference>
<keyword evidence="10" id="KW-1185">Reference proteome</keyword>
<feature type="compositionally biased region" description="Acidic residues" evidence="7">
    <location>
        <begin position="373"/>
        <end position="387"/>
    </location>
</feature>
<proteinExistence type="inferred from homology"/>
<dbReference type="Pfam" id="PF03465">
    <property type="entry name" value="eRF1_3"/>
    <property type="match status" value="1"/>
</dbReference>
<dbReference type="InterPro" id="IPR005142">
    <property type="entry name" value="eRF1_3"/>
</dbReference>
<evidence type="ECO:0000256" key="7">
    <source>
        <dbReference type="SAM" id="MobiDB-lite"/>
    </source>
</evidence>
<keyword evidence="6" id="KW-0175">Coiled coil</keyword>